<dbReference type="EMBL" id="FNQY01000015">
    <property type="protein sequence ID" value="SEA36993.1"/>
    <property type="molecule type" value="Genomic_DNA"/>
</dbReference>
<dbReference type="AlphaFoldDB" id="A0A1H4AM52"/>
<accession>A0A1H4AM52</accession>
<dbReference type="Proteomes" id="UP000199041">
    <property type="component" value="Unassembled WGS sequence"/>
</dbReference>
<protein>
    <recommendedName>
        <fullName evidence="3">Lipoprotein</fullName>
    </recommendedName>
</protein>
<proteinExistence type="predicted"/>
<sequence length="301" mass="35687">MGRWILFLYGSMLFLGCHNTKNVTDNINPYLDPREIYFLRGKQYWEIANKTASQIDTAIYYFEKYLGEDLVKYHPLSRDEERAFCWLPQLYYRIGDFNKLEGFTNNVMRLYSGYFRIVNSIWWNFAESNSDYPHNPAFDKKYTAYFKSLTGFGDGGRYGVQKKILEEVYDRDQQFRKLLINKNDAPQNVPDAINDSIGRIDSMNIATVSRIIDHYGWLGPKDVGVKAMMGEFFTIHHGDKACFLKYYPMVKKAYKDHQLSKSLFEMYLDRRQIYLGKKQIYGTQKSYDRTLKRWVTDPVKR</sequence>
<evidence type="ECO:0000313" key="1">
    <source>
        <dbReference type="EMBL" id="SEA36993.1"/>
    </source>
</evidence>
<reference evidence="1 2" key="1">
    <citation type="submission" date="2016-10" db="EMBL/GenBank/DDBJ databases">
        <authorList>
            <person name="de Groot N.N."/>
        </authorList>
    </citation>
    <scope>NUCLEOTIDE SEQUENCE [LARGE SCALE GENOMIC DNA]</scope>
    <source>
        <strain evidence="1 2">Vu-144</strain>
    </source>
</reference>
<organism evidence="1 2">
    <name type="scientific">Arachidicoccus rhizosphaerae</name>
    <dbReference type="NCBI Taxonomy" id="551991"/>
    <lineage>
        <taxon>Bacteria</taxon>
        <taxon>Pseudomonadati</taxon>
        <taxon>Bacteroidota</taxon>
        <taxon>Chitinophagia</taxon>
        <taxon>Chitinophagales</taxon>
        <taxon>Chitinophagaceae</taxon>
        <taxon>Arachidicoccus</taxon>
    </lineage>
</organism>
<keyword evidence="2" id="KW-1185">Reference proteome</keyword>
<gene>
    <name evidence="1" type="ORF">SAMN05192529_11572</name>
</gene>
<dbReference type="STRING" id="551991.SAMN05192529_11572"/>
<dbReference type="RefSeq" id="WP_091399265.1">
    <property type="nucleotide sequence ID" value="NZ_FNQY01000015.1"/>
</dbReference>
<dbReference type="OrthoDB" id="2989458at2"/>
<dbReference type="InterPro" id="IPR046732">
    <property type="entry name" value="DUF6624"/>
</dbReference>
<dbReference type="Pfam" id="PF20329">
    <property type="entry name" value="DUF6624"/>
    <property type="match status" value="1"/>
</dbReference>
<evidence type="ECO:0008006" key="3">
    <source>
        <dbReference type="Google" id="ProtNLM"/>
    </source>
</evidence>
<evidence type="ECO:0000313" key="2">
    <source>
        <dbReference type="Proteomes" id="UP000199041"/>
    </source>
</evidence>
<dbReference type="PROSITE" id="PS51257">
    <property type="entry name" value="PROKAR_LIPOPROTEIN"/>
    <property type="match status" value="1"/>
</dbReference>
<name>A0A1H4AM52_9BACT</name>